<sequence length="458" mass="49537">MGGKGGKKKGRNAAAGAQPRVSMTLREESTGKKQGNVNFKTMCKLDHMKNLAVWAAAEASIPSLGAFFGERLAAASEALGIRADPSLFVCEREGFFVLQSRNLPLRVWLKQHVFSSTVLGLSSKLKCESILQPGDNCTVRIEKNMAKTGRRRKKSSFTTQNNVVYRCHFCSHRNVMRGTPKGYVKEICPPQAKPPLKIESAISAVEKRASSSIATKSIAKVNKVDTVALPTIDEQNLETSSPATPLPTTALSLLDSKRRKRTRSGVKKAAAPETISTASDAEKSINASSKRRKKSWTSLKEIAQSSEHEISKKNRGSSATIVEELDELEARGVTCKGRISVSISARLLFDCNQAVDGLPEAELAKLGPCYSSKVTQNGIRVKDSLKRESGSKVHHANIQASKAVADIIRTTLGPRSMLKMLLDAGGGIVVTNDGNAILRELDVAHPAAKAWISVFLSF</sequence>
<dbReference type="GO" id="GO:0006164">
    <property type="term" value="P:purine nucleotide biosynthetic process"/>
    <property type="evidence" value="ECO:0007669"/>
    <property type="project" value="InterPro"/>
</dbReference>
<dbReference type="AlphaFoldDB" id="A0AAW2M106"/>
<organism evidence="7">
    <name type="scientific">Sesamum calycinum</name>
    <dbReference type="NCBI Taxonomy" id="2727403"/>
    <lineage>
        <taxon>Eukaryota</taxon>
        <taxon>Viridiplantae</taxon>
        <taxon>Streptophyta</taxon>
        <taxon>Embryophyta</taxon>
        <taxon>Tracheophyta</taxon>
        <taxon>Spermatophyta</taxon>
        <taxon>Magnoliopsida</taxon>
        <taxon>eudicotyledons</taxon>
        <taxon>Gunneridae</taxon>
        <taxon>Pentapetalae</taxon>
        <taxon>asterids</taxon>
        <taxon>lamiids</taxon>
        <taxon>Lamiales</taxon>
        <taxon>Pedaliaceae</taxon>
        <taxon>Sesamum</taxon>
    </lineage>
</organism>
<dbReference type="PANTHER" id="PTHR36072">
    <property type="entry name" value="OS01G0541600 PROTEIN"/>
    <property type="match status" value="1"/>
</dbReference>
<reference evidence="7" key="2">
    <citation type="journal article" date="2024" name="Plant">
        <title>Genomic evolution and insights into agronomic trait innovations of Sesamum species.</title>
        <authorList>
            <person name="Miao H."/>
            <person name="Wang L."/>
            <person name="Qu L."/>
            <person name="Liu H."/>
            <person name="Sun Y."/>
            <person name="Le M."/>
            <person name="Wang Q."/>
            <person name="Wei S."/>
            <person name="Zheng Y."/>
            <person name="Lin W."/>
            <person name="Duan Y."/>
            <person name="Cao H."/>
            <person name="Xiong S."/>
            <person name="Wang X."/>
            <person name="Wei L."/>
            <person name="Li C."/>
            <person name="Ma Q."/>
            <person name="Ju M."/>
            <person name="Zhao R."/>
            <person name="Li G."/>
            <person name="Mu C."/>
            <person name="Tian Q."/>
            <person name="Mei H."/>
            <person name="Zhang T."/>
            <person name="Gao T."/>
            <person name="Zhang H."/>
        </authorList>
    </citation>
    <scope>NUCLEOTIDE SEQUENCE</scope>
    <source>
        <strain evidence="7">KEN8</strain>
    </source>
</reference>
<dbReference type="PROSITE" id="PS00751">
    <property type="entry name" value="TCP1_2"/>
    <property type="match status" value="1"/>
</dbReference>
<evidence type="ECO:0000256" key="4">
    <source>
        <dbReference type="ARBA" id="ARBA00023186"/>
    </source>
</evidence>
<evidence type="ECO:0000313" key="7">
    <source>
        <dbReference type="EMBL" id="KAL0324293.1"/>
    </source>
</evidence>
<dbReference type="InterPro" id="IPR002194">
    <property type="entry name" value="Chaperonin_TCP-1_CS"/>
</dbReference>
<dbReference type="PANTHER" id="PTHR36072:SF2">
    <property type="entry name" value="OS01G0531000 PROTEIN"/>
    <property type="match status" value="1"/>
</dbReference>
<feature type="region of interest" description="Disordered" evidence="6">
    <location>
        <begin position="1"/>
        <end position="30"/>
    </location>
</feature>
<dbReference type="EMBL" id="JACGWM010000015">
    <property type="protein sequence ID" value="KAL0324293.1"/>
    <property type="molecule type" value="Genomic_DNA"/>
</dbReference>
<accession>A0AAW2M106</accession>
<dbReference type="InterPro" id="IPR027413">
    <property type="entry name" value="GROEL-like_equatorial_sf"/>
</dbReference>
<dbReference type="SUPFAM" id="SSF52540">
    <property type="entry name" value="P-loop containing nucleoside triphosphate hydrolases"/>
    <property type="match status" value="1"/>
</dbReference>
<dbReference type="GO" id="GO:0005524">
    <property type="term" value="F:ATP binding"/>
    <property type="evidence" value="ECO:0007669"/>
    <property type="project" value="UniProtKB-KW"/>
</dbReference>
<keyword evidence="3 5" id="KW-0067">ATP-binding</keyword>
<dbReference type="Gene3D" id="6.20.50.20">
    <property type="match status" value="1"/>
</dbReference>
<keyword evidence="2 5" id="KW-0547">Nucleotide-binding</keyword>
<evidence type="ECO:0000256" key="5">
    <source>
        <dbReference type="RuleBase" id="RU004187"/>
    </source>
</evidence>
<dbReference type="Gene3D" id="1.10.560.10">
    <property type="entry name" value="GroEL-like equatorial domain"/>
    <property type="match status" value="1"/>
</dbReference>
<dbReference type="Pfam" id="PF00118">
    <property type="entry name" value="Cpn60_TCP1"/>
    <property type="match status" value="1"/>
</dbReference>
<evidence type="ECO:0000256" key="2">
    <source>
        <dbReference type="ARBA" id="ARBA00022741"/>
    </source>
</evidence>
<dbReference type="PRINTS" id="PR00304">
    <property type="entry name" value="TCOMPLEXTCP1"/>
</dbReference>
<keyword evidence="4 5" id="KW-0143">Chaperone</keyword>
<protein>
    <submittedName>
        <fullName evidence="7">T-complex protein 1 subunit gamma</fullName>
    </submittedName>
</protein>
<dbReference type="GO" id="GO:0140662">
    <property type="term" value="F:ATP-dependent protein folding chaperone"/>
    <property type="evidence" value="ECO:0007669"/>
    <property type="project" value="InterPro"/>
</dbReference>
<dbReference type="InterPro" id="IPR027417">
    <property type="entry name" value="P-loop_NTPase"/>
</dbReference>
<comment type="similarity">
    <text evidence="1 5">Belongs to the TCP-1 chaperonin family.</text>
</comment>
<dbReference type="GO" id="GO:0016887">
    <property type="term" value="F:ATP hydrolysis activity"/>
    <property type="evidence" value="ECO:0007669"/>
    <property type="project" value="InterPro"/>
</dbReference>
<reference evidence="7" key="1">
    <citation type="submission" date="2020-06" db="EMBL/GenBank/DDBJ databases">
        <authorList>
            <person name="Li T."/>
            <person name="Hu X."/>
            <person name="Zhang T."/>
            <person name="Song X."/>
            <person name="Zhang H."/>
            <person name="Dai N."/>
            <person name="Sheng W."/>
            <person name="Hou X."/>
            <person name="Wei L."/>
        </authorList>
    </citation>
    <scope>NUCLEOTIDE SEQUENCE</scope>
    <source>
        <strain evidence="7">KEN8</strain>
        <tissue evidence="7">Leaf</tissue>
    </source>
</reference>
<name>A0AAW2M106_9LAMI</name>
<feature type="compositionally biased region" description="Basic residues" evidence="6">
    <location>
        <begin position="257"/>
        <end position="266"/>
    </location>
</feature>
<dbReference type="InterPro" id="IPR002423">
    <property type="entry name" value="Cpn60/GroEL/TCP-1"/>
</dbReference>
<evidence type="ECO:0000256" key="3">
    <source>
        <dbReference type="ARBA" id="ARBA00022840"/>
    </source>
</evidence>
<feature type="region of interest" description="Disordered" evidence="6">
    <location>
        <begin position="255"/>
        <end position="292"/>
    </location>
</feature>
<feature type="compositionally biased region" description="Basic residues" evidence="6">
    <location>
        <begin position="1"/>
        <end position="11"/>
    </location>
</feature>
<dbReference type="GO" id="GO:0051082">
    <property type="term" value="F:unfolded protein binding"/>
    <property type="evidence" value="ECO:0007669"/>
    <property type="project" value="InterPro"/>
</dbReference>
<evidence type="ECO:0000256" key="6">
    <source>
        <dbReference type="SAM" id="MobiDB-lite"/>
    </source>
</evidence>
<dbReference type="InterPro" id="IPR017998">
    <property type="entry name" value="Chaperone_TCP-1"/>
</dbReference>
<proteinExistence type="inferred from homology"/>
<comment type="caution">
    <text evidence="7">The sequence shown here is derived from an EMBL/GenBank/DDBJ whole genome shotgun (WGS) entry which is preliminary data.</text>
</comment>
<dbReference type="SUPFAM" id="SSF48592">
    <property type="entry name" value="GroEL equatorial domain-like"/>
    <property type="match status" value="1"/>
</dbReference>
<dbReference type="GO" id="GO:0004019">
    <property type="term" value="F:adenylosuccinate synthase activity"/>
    <property type="evidence" value="ECO:0007669"/>
    <property type="project" value="InterPro"/>
</dbReference>
<gene>
    <name evidence="7" type="ORF">Scaly_2396400</name>
</gene>
<dbReference type="PROSITE" id="PS00750">
    <property type="entry name" value="TCP1_1"/>
    <property type="match status" value="1"/>
</dbReference>
<evidence type="ECO:0000256" key="1">
    <source>
        <dbReference type="ARBA" id="ARBA00008020"/>
    </source>
</evidence>